<comment type="catalytic activity">
    <reaction evidence="1">
        <text>D-ribulose 5-phosphate = D-xylulose 5-phosphate</text>
        <dbReference type="Rhea" id="RHEA:13677"/>
        <dbReference type="ChEBI" id="CHEBI:57737"/>
        <dbReference type="ChEBI" id="CHEBI:58121"/>
        <dbReference type="EC" id="5.1.3.1"/>
    </reaction>
</comment>
<dbReference type="GO" id="GO:0046872">
    <property type="term" value="F:metal ion binding"/>
    <property type="evidence" value="ECO:0007669"/>
    <property type="project" value="UniProtKB-KW"/>
</dbReference>
<evidence type="ECO:0000256" key="1">
    <source>
        <dbReference type="ARBA" id="ARBA00001782"/>
    </source>
</evidence>
<dbReference type="OrthoDB" id="1645589at2"/>
<evidence type="ECO:0000256" key="10">
    <source>
        <dbReference type="NCBIfam" id="TIGR01163"/>
    </source>
</evidence>
<evidence type="ECO:0000313" key="12">
    <source>
        <dbReference type="Proteomes" id="UP000235649"/>
    </source>
</evidence>
<dbReference type="Gene3D" id="3.20.20.70">
    <property type="entry name" value="Aldolase class I"/>
    <property type="match status" value="1"/>
</dbReference>
<evidence type="ECO:0000256" key="3">
    <source>
        <dbReference type="ARBA" id="ARBA00001941"/>
    </source>
</evidence>
<dbReference type="RefSeq" id="WP_102195723.1">
    <property type="nucleotide sequence ID" value="NZ_NIPR01000008.1"/>
</dbReference>
<evidence type="ECO:0000313" key="11">
    <source>
        <dbReference type="EMBL" id="PMD72195.1"/>
    </source>
</evidence>
<accession>A0A2N7AVK7</accession>
<dbReference type="Proteomes" id="UP000235649">
    <property type="component" value="Unassembled WGS sequence"/>
</dbReference>
<name>A0A2N7AVK7_9LACO</name>
<dbReference type="NCBIfam" id="NF004076">
    <property type="entry name" value="PRK05581.1-4"/>
    <property type="match status" value="1"/>
</dbReference>
<protein>
    <recommendedName>
        <fullName evidence="7 10">Ribulose-phosphate 3-epimerase</fullName>
        <ecNumber evidence="7 10">5.1.3.1</ecNumber>
    </recommendedName>
</protein>
<keyword evidence="12" id="KW-1185">Reference proteome</keyword>
<dbReference type="Pfam" id="PF00834">
    <property type="entry name" value="Ribul_P_3_epim"/>
    <property type="match status" value="1"/>
</dbReference>
<keyword evidence="8" id="KW-0479">Metal-binding</keyword>
<reference evidence="11 12" key="1">
    <citation type="submission" date="2017-05" db="EMBL/GenBank/DDBJ databases">
        <title>Lactobacillus nurukis nov., sp. nov., isolated from nuruk.</title>
        <authorList>
            <person name="Kim S.-J."/>
        </authorList>
    </citation>
    <scope>NUCLEOTIDE SEQUENCE [LARGE SCALE GENOMIC DNA]</scope>
    <source>
        <strain evidence="11 12">SYF10-1a</strain>
    </source>
</reference>
<dbReference type="EC" id="5.1.3.1" evidence="7 10"/>
<comment type="cofactor">
    <cofactor evidence="3">
        <name>Co(2+)</name>
        <dbReference type="ChEBI" id="CHEBI:48828"/>
    </cofactor>
</comment>
<dbReference type="GO" id="GO:0004750">
    <property type="term" value="F:D-ribulose-phosphate 3-epimerase activity"/>
    <property type="evidence" value="ECO:0007669"/>
    <property type="project" value="UniProtKB-UniRule"/>
</dbReference>
<gene>
    <name evidence="11" type="primary">rpe</name>
    <name evidence="11" type="ORF">CBP76_04375</name>
</gene>
<dbReference type="EMBL" id="NIPR01000008">
    <property type="protein sequence ID" value="PMD72195.1"/>
    <property type="molecule type" value="Genomic_DNA"/>
</dbReference>
<dbReference type="InterPro" id="IPR013785">
    <property type="entry name" value="Aldolase_TIM"/>
</dbReference>
<keyword evidence="9" id="KW-0413">Isomerase</keyword>
<comment type="cofactor">
    <cofactor evidence="2">
        <name>Mn(2+)</name>
        <dbReference type="ChEBI" id="CHEBI:29035"/>
    </cofactor>
</comment>
<dbReference type="GO" id="GO:0005737">
    <property type="term" value="C:cytoplasm"/>
    <property type="evidence" value="ECO:0007669"/>
    <property type="project" value="UniProtKB-ARBA"/>
</dbReference>
<organism evidence="11 12">
    <name type="scientific">Companilactobacillus nuruki</name>
    <dbReference type="NCBI Taxonomy" id="1993540"/>
    <lineage>
        <taxon>Bacteria</taxon>
        <taxon>Bacillati</taxon>
        <taxon>Bacillota</taxon>
        <taxon>Bacilli</taxon>
        <taxon>Lactobacillales</taxon>
        <taxon>Lactobacillaceae</taxon>
        <taxon>Companilactobacillus</taxon>
    </lineage>
</organism>
<evidence type="ECO:0000256" key="2">
    <source>
        <dbReference type="ARBA" id="ARBA00001936"/>
    </source>
</evidence>
<evidence type="ECO:0000256" key="7">
    <source>
        <dbReference type="ARBA" id="ARBA00013188"/>
    </source>
</evidence>
<comment type="cofactor">
    <cofactor evidence="5">
        <name>Fe(2+)</name>
        <dbReference type="ChEBI" id="CHEBI:29033"/>
    </cofactor>
</comment>
<dbReference type="NCBIfam" id="TIGR01163">
    <property type="entry name" value="rpe"/>
    <property type="match status" value="1"/>
</dbReference>
<evidence type="ECO:0000256" key="4">
    <source>
        <dbReference type="ARBA" id="ARBA00001947"/>
    </source>
</evidence>
<dbReference type="PROSITE" id="PS01085">
    <property type="entry name" value="RIBUL_P_3_EPIMER_1"/>
    <property type="match status" value="1"/>
</dbReference>
<comment type="caution">
    <text evidence="11">The sequence shown here is derived from an EMBL/GenBank/DDBJ whole genome shotgun (WGS) entry which is preliminary data.</text>
</comment>
<dbReference type="AlphaFoldDB" id="A0A2N7AVK7"/>
<dbReference type="FunFam" id="3.20.20.70:FF:000004">
    <property type="entry name" value="Ribulose-phosphate 3-epimerase"/>
    <property type="match status" value="1"/>
</dbReference>
<dbReference type="InterPro" id="IPR000056">
    <property type="entry name" value="Ribul_P_3_epim-like"/>
</dbReference>
<dbReference type="InterPro" id="IPR026019">
    <property type="entry name" value="Ribul_P_3_epim"/>
</dbReference>
<dbReference type="GO" id="GO:0005975">
    <property type="term" value="P:carbohydrate metabolic process"/>
    <property type="evidence" value="ECO:0007669"/>
    <property type="project" value="InterPro"/>
</dbReference>
<evidence type="ECO:0000256" key="9">
    <source>
        <dbReference type="ARBA" id="ARBA00023235"/>
    </source>
</evidence>
<dbReference type="GO" id="GO:0006098">
    <property type="term" value="P:pentose-phosphate shunt"/>
    <property type="evidence" value="ECO:0007669"/>
    <property type="project" value="UniProtKB-UniRule"/>
</dbReference>
<sequence>MKRLICPSLMCADFTNIKSEVNELDQAGTDIFHMDVMDGAFVPNMALGLEDYKAVRSLTKLPMDVHLMVNNPQNIVPIFEKLGANIIYIHPDTDPMPSRTIDEIKTNGIHPGIAINPGTSIETIKELLPLVDYVLVMTVNPGFSGQSYLEYVNDKIKHLAELKNKYDFNLMVDGAISPEKIKLLSDLGVDGFIVGTSSLFGKDKTYKEIIKELKEL</sequence>
<comment type="cofactor">
    <cofactor evidence="4">
        <name>Zn(2+)</name>
        <dbReference type="ChEBI" id="CHEBI:29105"/>
    </cofactor>
</comment>
<dbReference type="CDD" id="cd00429">
    <property type="entry name" value="RPE"/>
    <property type="match status" value="1"/>
</dbReference>
<evidence type="ECO:0000256" key="5">
    <source>
        <dbReference type="ARBA" id="ARBA00001954"/>
    </source>
</evidence>
<comment type="similarity">
    <text evidence="6">Belongs to the ribulose-phosphate 3-epimerase family.</text>
</comment>
<evidence type="ECO:0000256" key="8">
    <source>
        <dbReference type="ARBA" id="ARBA00022723"/>
    </source>
</evidence>
<dbReference type="SUPFAM" id="SSF51366">
    <property type="entry name" value="Ribulose-phoshate binding barrel"/>
    <property type="match status" value="1"/>
</dbReference>
<proteinExistence type="inferred from homology"/>
<evidence type="ECO:0000256" key="6">
    <source>
        <dbReference type="ARBA" id="ARBA00009541"/>
    </source>
</evidence>
<dbReference type="PANTHER" id="PTHR11749">
    <property type="entry name" value="RIBULOSE-5-PHOSPHATE-3-EPIMERASE"/>
    <property type="match status" value="1"/>
</dbReference>
<dbReference type="InterPro" id="IPR011060">
    <property type="entry name" value="RibuloseP-bd_barrel"/>
</dbReference>